<dbReference type="SUPFAM" id="SSF56601">
    <property type="entry name" value="beta-lactamase/transpeptidase-like"/>
    <property type="match status" value="1"/>
</dbReference>
<gene>
    <name evidence="2" type="ORF">DM02DRAFT_648177</name>
</gene>
<proteinExistence type="predicted"/>
<keyword evidence="3" id="KW-1185">Reference proteome</keyword>
<organism evidence="2 3">
    <name type="scientific">Periconia macrospinosa</name>
    <dbReference type="NCBI Taxonomy" id="97972"/>
    <lineage>
        <taxon>Eukaryota</taxon>
        <taxon>Fungi</taxon>
        <taxon>Dikarya</taxon>
        <taxon>Ascomycota</taxon>
        <taxon>Pezizomycotina</taxon>
        <taxon>Dothideomycetes</taxon>
        <taxon>Pleosporomycetidae</taxon>
        <taxon>Pleosporales</taxon>
        <taxon>Massarineae</taxon>
        <taxon>Periconiaceae</taxon>
        <taxon>Periconia</taxon>
    </lineage>
</organism>
<dbReference type="PANTHER" id="PTHR43283">
    <property type="entry name" value="BETA-LACTAMASE-RELATED"/>
    <property type="match status" value="1"/>
</dbReference>
<dbReference type="AlphaFoldDB" id="A0A2V1EC61"/>
<reference evidence="2 3" key="1">
    <citation type="journal article" date="2018" name="Sci. Rep.">
        <title>Comparative genomics provides insights into the lifestyle and reveals functional heterogeneity of dark septate endophytic fungi.</title>
        <authorList>
            <person name="Knapp D.G."/>
            <person name="Nemeth J.B."/>
            <person name="Barry K."/>
            <person name="Hainaut M."/>
            <person name="Henrissat B."/>
            <person name="Johnson J."/>
            <person name="Kuo A."/>
            <person name="Lim J.H.P."/>
            <person name="Lipzen A."/>
            <person name="Nolan M."/>
            <person name="Ohm R.A."/>
            <person name="Tamas L."/>
            <person name="Grigoriev I.V."/>
            <person name="Spatafora J.W."/>
            <person name="Nagy L.G."/>
            <person name="Kovacs G.M."/>
        </authorList>
    </citation>
    <scope>NUCLEOTIDE SEQUENCE [LARGE SCALE GENOMIC DNA]</scope>
    <source>
        <strain evidence="2 3">DSE2036</strain>
    </source>
</reference>
<evidence type="ECO:0000313" key="3">
    <source>
        <dbReference type="Proteomes" id="UP000244855"/>
    </source>
</evidence>
<dbReference type="EMBL" id="KZ805301">
    <property type="protein sequence ID" value="PVI08113.1"/>
    <property type="molecule type" value="Genomic_DNA"/>
</dbReference>
<dbReference type="Gene3D" id="3.40.710.10">
    <property type="entry name" value="DD-peptidase/beta-lactamase superfamily"/>
    <property type="match status" value="1"/>
</dbReference>
<dbReference type="OrthoDB" id="428260at2759"/>
<name>A0A2V1EC61_9PLEO</name>
<dbReference type="InterPro" id="IPR050789">
    <property type="entry name" value="Diverse_Enzym_Activities"/>
</dbReference>
<dbReference type="InterPro" id="IPR001466">
    <property type="entry name" value="Beta-lactam-related"/>
</dbReference>
<accession>A0A2V1EC61</accession>
<dbReference type="Pfam" id="PF00144">
    <property type="entry name" value="Beta-lactamase"/>
    <property type="match status" value="1"/>
</dbReference>
<dbReference type="Proteomes" id="UP000244855">
    <property type="component" value="Unassembled WGS sequence"/>
</dbReference>
<dbReference type="PANTHER" id="PTHR43283:SF3">
    <property type="entry name" value="BETA-LACTAMASE FAMILY PROTEIN (AFU_ORTHOLOGUE AFUA_5G07500)"/>
    <property type="match status" value="1"/>
</dbReference>
<protein>
    <submittedName>
        <fullName evidence="2">Beta-lactamase family protein</fullName>
    </submittedName>
</protein>
<dbReference type="InterPro" id="IPR012338">
    <property type="entry name" value="Beta-lactam/transpept-like"/>
</dbReference>
<evidence type="ECO:0000313" key="2">
    <source>
        <dbReference type="EMBL" id="PVI08113.1"/>
    </source>
</evidence>
<sequence>MALPKPLSEAAKADLRSYIESFTEGDTPKLPGVLTQIIDTNSNELFSHATAASCTQQSISPNESFIITHSMSKAIGAIAFLQLVDQGLVNLDDARVIEEKLPELASKKILKGVKELENGEKEWLFEDRKEDITPRMLLSHSWGGGHSFFNALLGDYLNRPERGVTQMECSEGNDWWRAIQDCPLLYQPGTKAQYSHGPNWIAVLHERITGKSLDRYMHENMFQKMGLQKIGYEGQYGGEVAAKKPGETEGQLWRYTIPHEGKFVLFPGFPHTWLDKVERADAFPAGKHHWFPSDTGIVTTVVDLARLMSILALQNGGVDPVTGNRILSAEAAKEITSPQLPESIRKTGRNIFSDSIPHIIRPLNLEAEHKDPGGCFGLGGNVQARDRVLESGKRGRSKGSFYWYGATNGEYWVDSEKGIIVVLSANCGPWNLDEWLELVSGVEERLYAALEGA</sequence>
<evidence type="ECO:0000259" key="1">
    <source>
        <dbReference type="Pfam" id="PF00144"/>
    </source>
</evidence>
<feature type="domain" description="Beta-lactamase-related" evidence="1">
    <location>
        <begin position="28"/>
        <end position="431"/>
    </location>
</feature>